<protein>
    <recommendedName>
        <fullName evidence="5">Benzyl alcohol O-benzoyltransferase</fullName>
    </recommendedName>
</protein>
<evidence type="ECO:0000256" key="2">
    <source>
        <dbReference type="ARBA" id="ARBA00022679"/>
    </source>
</evidence>
<dbReference type="InterPro" id="IPR050898">
    <property type="entry name" value="Plant_acyltransferase"/>
</dbReference>
<keyword evidence="2" id="KW-0808">Transferase</keyword>
<dbReference type="Pfam" id="PF02458">
    <property type="entry name" value="Transferase"/>
    <property type="match status" value="1"/>
</dbReference>
<sequence length="460" mass="51270">MSHSRSMATFSNIPLTFTVRRCKPEFVAPARPTPCEQKVLSDIDDQASFRFHVPFVHFYRNEPSMEGKHPAEVIRTALAETLVLYYPFAGRLREGANGKLIVDCNGEGVLFIKADADVTLEQFGDALQPPFPCFDELLFDVPGSQGILNCPLLLIQVTQLKCGGFIFAIRLNHIICDGLGLKQFLSNVAAMARGEATHLIPPVWERHLLDARDPPRVTCTHHEYDQVEASLPLDNLVQRSFFFGPAQVSLLRRLLPLHLRRCTKFELLTAFIWRCRSLAINLQPHEEVRMLCAVNVNSKMKPPLPQGYYGNAFVFPAAITTVKNLGENPLGYALELVKQVKASSSMEYMKSVASLMVIRGKRLYFPNVIGSFFLSDLTKAGLEDVDFGWGKAVFAGIAKAVGVISLFVQARNKKGEVGTSVTICLPAPAMERFAQELDKMLKQQPIEDNKSKSNRILSAM</sequence>
<reference evidence="3 4" key="1">
    <citation type="journal article" date="2024" name="G3 (Bethesda)">
        <title>Genome assembly of Hibiscus sabdariffa L. provides insights into metabolisms of medicinal natural products.</title>
        <authorList>
            <person name="Kim T."/>
        </authorList>
    </citation>
    <scope>NUCLEOTIDE SEQUENCE [LARGE SCALE GENOMIC DNA]</scope>
    <source>
        <strain evidence="3">TK-2024</strain>
        <tissue evidence="3">Old leaves</tissue>
    </source>
</reference>
<comment type="caution">
    <text evidence="3">The sequence shown here is derived from an EMBL/GenBank/DDBJ whole genome shotgun (WGS) entry which is preliminary data.</text>
</comment>
<dbReference type="Gene3D" id="3.30.559.10">
    <property type="entry name" value="Chloramphenicol acetyltransferase-like domain"/>
    <property type="match status" value="2"/>
</dbReference>
<keyword evidence="4" id="KW-1185">Reference proteome</keyword>
<dbReference type="Proteomes" id="UP001472677">
    <property type="component" value="Unassembled WGS sequence"/>
</dbReference>
<organism evidence="3 4">
    <name type="scientific">Hibiscus sabdariffa</name>
    <name type="common">roselle</name>
    <dbReference type="NCBI Taxonomy" id="183260"/>
    <lineage>
        <taxon>Eukaryota</taxon>
        <taxon>Viridiplantae</taxon>
        <taxon>Streptophyta</taxon>
        <taxon>Embryophyta</taxon>
        <taxon>Tracheophyta</taxon>
        <taxon>Spermatophyta</taxon>
        <taxon>Magnoliopsida</taxon>
        <taxon>eudicotyledons</taxon>
        <taxon>Gunneridae</taxon>
        <taxon>Pentapetalae</taxon>
        <taxon>rosids</taxon>
        <taxon>malvids</taxon>
        <taxon>Malvales</taxon>
        <taxon>Malvaceae</taxon>
        <taxon>Malvoideae</taxon>
        <taxon>Hibiscus</taxon>
    </lineage>
</organism>
<evidence type="ECO:0000313" key="4">
    <source>
        <dbReference type="Proteomes" id="UP001472677"/>
    </source>
</evidence>
<gene>
    <name evidence="3" type="ORF">V6N12_004033</name>
</gene>
<dbReference type="InterPro" id="IPR023213">
    <property type="entry name" value="CAT-like_dom_sf"/>
</dbReference>
<accession>A0ABR2CL04</accession>
<proteinExistence type="inferred from homology"/>
<name>A0ABR2CL04_9ROSI</name>
<dbReference type="PANTHER" id="PTHR31147:SF66">
    <property type="entry name" value="OS05G0315700 PROTEIN"/>
    <property type="match status" value="1"/>
</dbReference>
<dbReference type="PANTHER" id="PTHR31147">
    <property type="entry name" value="ACYL TRANSFERASE 4"/>
    <property type="match status" value="1"/>
</dbReference>
<evidence type="ECO:0000313" key="3">
    <source>
        <dbReference type="EMBL" id="KAK8520071.1"/>
    </source>
</evidence>
<dbReference type="EMBL" id="JBBPBM010000049">
    <property type="protein sequence ID" value="KAK8520071.1"/>
    <property type="molecule type" value="Genomic_DNA"/>
</dbReference>
<evidence type="ECO:0000256" key="1">
    <source>
        <dbReference type="ARBA" id="ARBA00009861"/>
    </source>
</evidence>
<evidence type="ECO:0008006" key="5">
    <source>
        <dbReference type="Google" id="ProtNLM"/>
    </source>
</evidence>
<comment type="similarity">
    <text evidence="1">Belongs to the plant acyltransferase family.</text>
</comment>